<name>A0ABV0YYN0_9TELE</name>
<sequence>MLCLGFILKVSSEMILPFTTCKNVSYKWVVFVACFCTGAVSQWVEDIEKHSLARLSPVAINTILNVSDPSATAKITVEEKRSVLKLFPNTTHQWARVYQK</sequence>
<protein>
    <submittedName>
        <fullName evidence="1">Uncharacterized protein</fullName>
    </submittedName>
</protein>
<organism evidence="1 2">
    <name type="scientific">Ameca splendens</name>
    <dbReference type="NCBI Taxonomy" id="208324"/>
    <lineage>
        <taxon>Eukaryota</taxon>
        <taxon>Metazoa</taxon>
        <taxon>Chordata</taxon>
        <taxon>Craniata</taxon>
        <taxon>Vertebrata</taxon>
        <taxon>Euteleostomi</taxon>
        <taxon>Actinopterygii</taxon>
        <taxon>Neopterygii</taxon>
        <taxon>Teleostei</taxon>
        <taxon>Neoteleostei</taxon>
        <taxon>Acanthomorphata</taxon>
        <taxon>Ovalentaria</taxon>
        <taxon>Atherinomorphae</taxon>
        <taxon>Cyprinodontiformes</taxon>
        <taxon>Goodeidae</taxon>
        <taxon>Ameca</taxon>
    </lineage>
</organism>
<dbReference type="EMBL" id="JAHRIP010047476">
    <property type="protein sequence ID" value="MEQ2298740.1"/>
    <property type="molecule type" value="Genomic_DNA"/>
</dbReference>
<evidence type="ECO:0000313" key="2">
    <source>
        <dbReference type="Proteomes" id="UP001469553"/>
    </source>
</evidence>
<keyword evidence="2" id="KW-1185">Reference proteome</keyword>
<reference evidence="1 2" key="1">
    <citation type="submission" date="2021-06" db="EMBL/GenBank/DDBJ databases">
        <authorList>
            <person name="Palmer J.M."/>
        </authorList>
    </citation>
    <scope>NUCLEOTIDE SEQUENCE [LARGE SCALE GENOMIC DNA]</scope>
    <source>
        <strain evidence="1 2">AS_MEX2019</strain>
        <tissue evidence="1">Muscle</tissue>
    </source>
</reference>
<accession>A0ABV0YYN0</accession>
<proteinExistence type="predicted"/>
<gene>
    <name evidence="1" type="ORF">AMECASPLE_008480</name>
</gene>
<evidence type="ECO:0000313" key="1">
    <source>
        <dbReference type="EMBL" id="MEQ2298740.1"/>
    </source>
</evidence>
<dbReference type="Proteomes" id="UP001469553">
    <property type="component" value="Unassembled WGS sequence"/>
</dbReference>
<comment type="caution">
    <text evidence="1">The sequence shown here is derived from an EMBL/GenBank/DDBJ whole genome shotgun (WGS) entry which is preliminary data.</text>
</comment>